<keyword evidence="1" id="KW-0472">Membrane</keyword>
<dbReference type="EnsemblMetazoa" id="GBRI005508-RA">
    <property type="protein sequence ID" value="GBRI005508-PA"/>
    <property type="gene ID" value="GBRI005508"/>
</dbReference>
<protein>
    <submittedName>
        <fullName evidence="2">Uncharacterized protein</fullName>
    </submittedName>
</protein>
<sequence length="182" mass="18388">MSSIRLCGGISFVGEIKDFVGKVGGGPAGVVADVVDVVLVVVVVKVIGFGVVVVVVEVVVVDVIVVVAVVDVLAVVLGVVVIFVVVVVIFSVVVALVECALVCDCGIIVVNFSMPGFRGLTLSEYGVIVFGSKLLALVCGLVGVVFLRAMSASVLVISNDPSNEPCMTGAFSTSISGSSSAE</sequence>
<keyword evidence="1" id="KW-1133">Transmembrane helix</keyword>
<accession>A0A1A9W3Z3</accession>
<reference evidence="2" key="2">
    <citation type="submission" date="2020-05" db="UniProtKB">
        <authorList>
            <consortium name="EnsemblMetazoa"/>
        </authorList>
    </citation>
    <scope>IDENTIFICATION</scope>
    <source>
        <strain evidence="2">IAEA</strain>
    </source>
</reference>
<dbReference type="Proteomes" id="UP000091820">
    <property type="component" value="Unassembled WGS sequence"/>
</dbReference>
<proteinExistence type="predicted"/>
<evidence type="ECO:0000313" key="3">
    <source>
        <dbReference type="Proteomes" id="UP000091820"/>
    </source>
</evidence>
<evidence type="ECO:0000256" key="1">
    <source>
        <dbReference type="SAM" id="Phobius"/>
    </source>
</evidence>
<feature type="transmembrane region" description="Helical" evidence="1">
    <location>
        <begin position="37"/>
        <end position="56"/>
    </location>
</feature>
<feature type="transmembrane region" description="Helical" evidence="1">
    <location>
        <begin position="134"/>
        <end position="157"/>
    </location>
</feature>
<organism evidence="2 3">
    <name type="scientific">Glossina brevipalpis</name>
    <dbReference type="NCBI Taxonomy" id="37001"/>
    <lineage>
        <taxon>Eukaryota</taxon>
        <taxon>Metazoa</taxon>
        <taxon>Ecdysozoa</taxon>
        <taxon>Arthropoda</taxon>
        <taxon>Hexapoda</taxon>
        <taxon>Insecta</taxon>
        <taxon>Pterygota</taxon>
        <taxon>Neoptera</taxon>
        <taxon>Endopterygota</taxon>
        <taxon>Diptera</taxon>
        <taxon>Brachycera</taxon>
        <taxon>Muscomorpha</taxon>
        <taxon>Hippoboscoidea</taxon>
        <taxon>Glossinidae</taxon>
        <taxon>Glossina</taxon>
    </lineage>
</organism>
<reference evidence="3" key="1">
    <citation type="submission" date="2014-03" db="EMBL/GenBank/DDBJ databases">
        <authorList>
            <person name="Aksoy S."/>
            <person name="Warren W."/>
            <person name="Wilson R.K."/>
        </authorList>
    </citation>
    <scope>NUCLEOTIDE SEQUENCE [LARGE SCALE GENOMIC DNA]</scope>
    <source>
        <strain evidence="3">IAEA</strain>
    </source>
</reference>
<feature type="transmembrane region" description="Helical" evidence="1">
    <location>
        <begin position="63"/>
        <end position="86"/>
    </location>
</feature>
<feature type="transmembrane region" description="Helical" evidence="1">
    <location>
        <begin position="92"/>
        <end position="113"/>
    </location>
</feature>
<evidence type="ECO:0000313" key="2">
    <source>
        <dbReference type="EnsemblMetazoa" id="GBRI005508-PA"/>
    </source>
</evidence>
<dbReference type="AlphaFoldDB" id="A0A1A9W3Z3"/>
<dbReference type="VEuPathDB" id="VectorBase:GBRI005508"/>
<keyword evidence="3" id="KW-1185">Reference proteome</keyword>
<keyword evidence="1" id="KW-0812">Transmembrane</keyword>
<name>A0A1A9W3Z3_9MUSC</name>